<evidence type="ECO:0000256" key="1">
    <source>
        <dbReference type="ARBA" id="ARBA00007164"/>
    </source>
</evidence>
<dbReference type="GO" id="GO:0006508">
    <property type="term" value="P:proteolysis"/>
    <property type="evidence" value="ECO:0007669"/>
    <property type="project" value="InterPro"/>
</dbReference>
<dbReference type="Pfam" id="PF00768">
    <property type="entry name" value="Peptidase_S11"/>
    <property type="match status" value="1"/>
</dbReference>
<feature type="binding site" evidence="8">
    <location>
        <position position="267"/>
    </location>
    <ligand>
        <name>substrate</name>
    </ligand>
</feature>
<reference evidence="12 13" key="1">
    <citation type="journal article" date="2016" name="Nat. Commun.">
        <title>Thousands of microbial genomes shed light on interconnected biogeochemical processes in an aquifer system.</title>
        <authorList>
            <person name="Anantharaman K."/>
            <person name="Brown C.T."/>
            <person name="Hug L.A."/>
            <person name="Sharon I."/>
            <person name="Castelle C.J."/>
            <person name="Probst A.J."/>
            <person name="Thomas B.C."/>
            <person name="Singh A."/>
            <person name="Wilkins M.J."/>
            <person name="Karaoz U."/>
            <person name="Brodie E.L."/>
            <person name="Williams K.H."/>
            <person name="Hubbard S.S."/>
            <person name="Banfield J.F."/>
        </authorList>
    </citation>
    <scope>NUCLEOTIDE SEQUENCE [LARGE SCALE GENOMIC DNA]</scope>
</reference>
<dbReference type="PANTHER" id="PTHR21581:SF6">
    <property type="entry name" value="TRAFFICKING PROTEIN PARTICLE COMPLEX SUBUNIT 12"/>
    <property type="match status" value="1"/>
</dbReference>
<keyword evidence="2" id="KW-0732">Signal</keyword>
<dbReference type="Proteomes" id="UP000178570">
    <property type="component" value="Unassembled WGS sequence"/>
</dbReference>
<evidence type="ECO:0000313" key="12">
    <source>
        <dbReference type="EMBL" id="OGY40562.1"/>
    </source>
</evidence>
<comment type="similarity">
    <text evidence="1 9">Belongs to the peptidase S11 family.</text>
</comment>
<dbReference type="STRING" id="1797529.A2570_02390"/>
<dbReference type="EMBL" id="MHHY01000007">
    <property type="protein sequence ID" value="OGY40562.1"/>
    <property type="molecule type" value="Genomic_DNA"/>
</dbReference>
<evidence type="ECO:0000256" key="5">
    <source>
        <dbReference type="ARBA" id="ARBA00022984"/>
    </source>
</evidence>
<protein>
    <recommendedName>
        <fullName evidence="11">Peptidase S11 D-alanyl-D-alanine carboxypeptidase A N-terminal domain-containing protein</fullName>
    </recommendedName>
</protein>
<dbReference type="GO" id="GO:0009002">
    <property type="term" value="F:serine-type D-Ala-D-Ala carboxypeptidase activity"/>
    <property type="evidence" value="ECO:0007669"/>
    <property type="project" value="InterPro"/>
</dbReference>
<proteinExistence type="inferred from homology"/>
<sequence>MEPNNNNFSYLMTAGFFAVFLVSVVFYLGVKPEDVAAEPSLSAIIFGSPEPDYPVVTFLPVDIFPNEVNFSRKPEVKAESALIYDLTNDKPLFEKEPQKRLLIASLTKLMTALVASENIKDAKQRLFVLDEDLKIENPYNDLKSGDNFNLEEALHFILIRSDNAVANVLGRSVFKEGSKFFVFEMNRKAQQLKMENTLFYDPIGLASNISTVYDMKNLAKEILKSYQGIFLISKIPEIKVISPAGLAFNLKNTNTLVSKIQGILGSKTGFTPEASGSLLVIFKDGQKMILSLVLGSQDRFKDSQTLIDWYWRYRN</sequence>
<dbReference type="InterPro" id="IPR018044">
    <property type="entry name" value="Peptidase_S11"/>
</dbReference>
<keyword evidence="4" id="KW-0133">Cell shape</keyword>
<evidence type="ECO:0000256" key="3">
    <source>
        <dbReference type="ARBA" id="ARBA00022801"/>
    </source>
</evidence>
<keyword evidence="3" id="KW-0378">Hydrolase</keyword>
<keyword evidence="6" id="KW-0961">Cell wall biogenesis/degradation</keyword>
<gene>
    <name evidence="12" type="ORF">A2570_02390</name>
</gene>
<dbReference type="GO" id="GO:0008360">
    <property type="term" value="P:regulation of cell shape"/>
    <property type="evidence" value="ECO:0007669"/>
    <property type="project" value="UniProtKB-KW"/>
</dbReference>
<keyword evidence="5" id="KW-0573">Peptidoglycan synthesis</keyword>
<dbReference type="InterPro" id="IPR012338">
    <property type="entry name" value="Beta-lactam/transpept-like"/>
</dbReference>
<feature type="active site" description="Acyl-ester intermediate" evidence="7">
    <location>
        <position position="105"/>
    </location>
</feature>
<evidence type="ECO:0000256" key="4">
    <source>
        <dbReference type="ARBA" id="ARBA00022960"/>
    </source>
</evidence>
<feature type="active site" description="Proton acceptor" evidence="7">
    <location>
        <position position="108"/>
    </location>
</feature>
<keyword evidence="10" id="KW-1133">Transmembrane helix</keyword>
<dbReference type="PANTHER" id="PTHR21581">
    <property type="entry name" value="D-ALANYL-D-ALANINE CARBOXYPEPTIDASE"/>
    <property type="match status" value="1"/>
</dbReference>
<dbReference type="PRINTS" id="PR00725">
    <property type="entry name" value="DADACBPTASE1"/>
</dbReference>
<organism evidence="12 13">
    <name type="scientific">Candidatus Brennerbacteria bacterium RIFOXYD1_FULL_41_16</name>
    <dbReference type="NCBI Taxonomy" id="1797529"/>
    <lineage>
        <taxon>Bacteria</taxon>
        <taxon>Candidatus Brenneribacteriota</taxon>
    </lineage>
</organism>
<name>A0A1G1XKS5_9BACT</name>
<evidence type="ECO:0000256" key="8">
    <source>
        <dbReference type="PIRSR" id="PIRSR618044-2"/>
    </source>
</evidence>
<accession>A0A1G1XKS5</accession>
<keyword evidence="10" id="KW-0812">Transmembrane</keyword>
<evidence type="ECO:0000256" key="6">
    <source>
        <dbReference type="ARBA" id="ARBA00023316"/>
    </source>
</evidence>
<evidence type="ECO:0000256" key="2">
    <source>
        <dbReference type="ARBA" id="ARBA00022729"/>
    </source>
</evidence>
<dbReference type="SUPFAM" id="SSF56601">
    <property type="entry name" value="beta-lactamase/transpeptidase-like"/>
    <property type="match status" value="1"/>
</dbReference>
<feature type="active site" evidence="7">
    <location>
        <position position="161"/>
    </location>
</feature>
<feature type="transmembrane region" description="Helical" evidence="10">
    <location>
        <begin position="7"/>
        <end position="30"/>
    </location>
</feature>
<evidence type="ECO:0000313" key="13">
    <source>
        <dbReference type="Proteomes" id="UP000178570"/>
    </source>
</evidence>
<keyword evidence="10" id="KW-0472">Membrane</keyword>
<dbReference type="GO" id="GO:0071555">
    <property type="term" value="P:cell wall organization"/>
    <property type="evidence" value="ECO:0007669"/>
    <property type="project" value="UniProtKB-KW"/>
</dbReference>
<comment type="caution">
    <text evidence="12">The sequence shown here is derived from an EMBL/GenBank/DDBJ whole genome shotgun (WGS) entry which is preliminary data.</text>
</comment>
<dbReference type="Gene3D" id="3.40.710.10">
    <property type="entry name" value="DD-peptidase/beta-lactamase superfamily"/>
    <property type="match status" value="1"/>
</dbReference>
<dbReference type="AlphaFoldDB" id="A0A1G1XKS5"/>
<evidence type="ECO:0000256" key="10">
    <source>
        <dbReference type="SAM" id="Phobius"/>
    </source>
</evidence>
<evidence type="ECO:0000256" key="7">
    <source>
        <dbReference type="PIRSR" id="PIRSR618044-1"/>
    </source>
</evidence>
<dbReference type="InterPro" id="IPR001967">
    <property type="entry name" value="Peptidase_S11_N"/>
</dbReference>
<dbReference type="GO" id="GO:0009252">
    <property type="term" value="P:peptidoglycan biosynthetic process"/>
    <property type="evidence" value="ECO:0007669"/>
    <property type="project" value="UniProtKB-KW"/>
</dbReference>
<evidence type="ECO:0000259" key="11">
    <source>
        <dbReference type="Pfam" id="PF00768"/>
    </source>
</evidence>
<feature type="domain" description="Peptidase S11 D-alanyl-D-alanine carboxypeptidase A N-terminal" evidence="11">
    <location>
        <begin position="71"/>
        <end position="297"/>
    </location>
</feature>
<evidence type="ECO:0000256" key="9">
    <source>
        <dbReference type="RuleBase" id="RU004016"/>
    </source>
</evidence>